<accession>A0A5E5BMQ1</accession>
<reference evidence="1 2" key="1">
    <citation type="submission" date="2019-08" db="EMBL/GenBank/DDBJ databases">
        <authorList>
            <person name="Peeters C."/>
        </authorList>
    </citation>
    <scope>NUCLEOTIDE SEQUENCE [LARGE SCALE GENOMIC DNA]</scope>
    <source>
        <strain evidence="1 2">LMG 31121</strain>
    </source>
</reference>
<dbReference type="AlphaFoldDB" id="A0A5E5BMQ1"/>
<proteinExistence type="predicted"/>
<dbReference type="EMBL" id="CABPSR010000034">
    <property type="protein sequence ID" value="VVE85783.1"/>
    <property type="molecule type" value="Genomic_DNA"/>
</dbReference>
<evidence type="ECO:0000313" key="2">
    <source>
        <dbReference type="Proteomes" id="UP000335538"/>
    </source>
</evidence>
<gene>
    <name evidence="1" type="ORF">PSP31121_05415</name>
</gene>
<organism evidence="1 2">
    <name type="scientific">Pandoraea sputorum</name>
    <dbReference type="NCBI Taxonomy" id="93222"/>
    <lineage>
        <taxon>Bacteria</taxon>
        <taxon>Pseudomonadati</taxon>
        <taxon>Pseudomonadota</taxon>
        <taxon>Betaproteobacteria</taxon>
        <taxon>Burkholderiales</taxon>
        <taxon>Burkholderiaceae</taxon>
        <taxon>Pandoraea</taxon>
    </lineage>
</organism>
<name>A0A5E5BMQ1_9BURK</name>
<protein>
    <submittedName>
        <fullName evidence="1">Uncharacterized protein</fullName>
    </submittedName>
</protein>
<dbReference type="Proteomes" id="UP000335538">
    <property type="component" value="Unassembled WGS sequence"/>
</dbReference>
<evidence type="ECO:0000313" key="1">
    <source>
        <dbReference type="EMBL" id="VVE85783.1"/>
    </source>
</evidence>
<sequence>MCSMTVTKAMCAPNAPLVNTLARPFELAPAAFEDACTRAAQLYLARSDPPTPPPFILTLNRQAFVSQFPAVHGPIEGPAARLHGRELLGALAERIKHAFETAGVPPAQAAIQAEIIAAQLGREPVVTAGATLGDVRAEQRVWQQAIDVTIDGSDVYVHKTITYVTPEDGVDALAPLVPLVPLVPDKPLPLARVVEVTMLFSAKRVPSGVARPGPRVTSASAWAIEARVAYAAVRERRGANDADTREALKRAYGVPTPGWWRRLLEQLKLALGGMPGIVFDESHPGETRPPHARADLTLAGVAEFEEHASRLDAWQRKPWGNGRAAFALAGVTISHRGVPILGAERLYPEDTSADQITRKVAERGSLICQEQYDQLQKEREVAWGAQIPTASLRYGEMFVRGERPRCDEAASRAQAKRDLGRALRANPAYLTINGSAPVAGTPACGAYLALREWKRLQAASGGATPLPPDIIAQLKAVGMTTPGFTPNDLDDPAFASRPVTAKELGKIEEALVNAMTETVLTRIEADFSDGVMRQDMLEAVSQTGEGGMFVVLKAHGAIEMQHVGGRNIRIRYDRPASGGAPPIVTLEYHWDLEYPSPTAAYFPGIVWGGGHGSEPEEIESARLTAFSAWRLTPRGFGLCEARFNAQVVAVWPEDADAAAHLREPNYDAAAGIYEEAAARFTQQQQHRLAAKACLRAAKIRAEGQQHAQAAALYEAAALAFERAGLTAQAQQALSDAAAARLQAAAHATVARATELA</sequence>